<reference evidence="3 4" key="1">
    <citation type="submission" date="2019-01" db="EMBL/GenBank/DDBJ databases">
        <title>Genomes sequencing and comparative genomics of infectious freshwater microsporidia, Cucumispora dikerogammari and Thelohania contejeani.</title>
        <authorList>
            <person name="Cormier A."/>
            <person name="Giraud I."/>
            <person name="Wattier R."/>
            <person name="Teixeira M."/>
            <person name="Grandjean F."/>
            <person name="Rigaud T."/>
            <person name="Cordaux R."/>
        </authorList>
    </citation>
    <scope>NUCLEOTIDE SEQUENCE [LARGE SCALE GENOMIC DNA]</scope>
    <source>
        <strain evidence="3">T1</strain>
        <tissue evidence="3">Spores</tissue>
    </source>
</reference>
<comment type="caution">
    <text evidence="3">The sequence shown here is derived from an EMBL/GenBank/DDBJ whole genome shotgun (WGS) entry which is preliminary data.</text>
</comment>
<proteinExistence type="predicted"/>
<keyword evidence="1" id="KW-0472">Membrane</keyword>
<feature type="chain" id="PRO_5045792318" evidence="2">
    <location>
        <begin position="17"/>
        <end position="448"/>
    </location>
</feature>
<evidence type="ECO:0000256" key="2">
    <source>
        <dbReference type="SAM" id="SignalP"/>
    </source>
</evidence>
<keyword evidence="4" id="KW-1185">Reference proteome</keyword>
<protein>
    <submittedName>
        <fullName evidence="3">Uncharacterized protein</fullName>
    </submittedName>
</protein>
<evidence type="ECO:0000313" key="4">
    <source>
        <dbReference type="Proteomes" id="UP001516464"/>
    </source>
</evidence>
<gene>
    <name evidence="3" type="ORF">TCON_1828</name>
</gene>
<evidence type="ECO:0000313" key="3">
    <source>
        <dbReference type="EMBL" id="KAF7682959.1"/>
    </source>
</evidence>
<keyword evidence="1" id="KW-0812">Transmembrane</keyword>
<sequence length="448" mass="52919">MNIFYLFISYIIFIISEDVSDICNEIVAADENKILDCAIYDKAIAIFQENKSKLNVGDERIDLIILKQVQNCRNGIYGDNIFYIQKIFEFIYHYTLCISKRISDDLLNILIFDCNYIENTVSYNCTTCLIQLANDNIFPSNKEIVDSVINNIFLFKYNDKIKSILISIENNYINKRNSNMKQKNNKIQYNTEIFILSSLAEDIAEFSDMLNLNITYITLFDLYNILKLKIIILKINIQRRISDHQQLYSEILFIINYLIFFPLYDNQNEFFKAVGEILIEFFVITNIFNTIFQNDFESEAIPLVNENPISSLVLTIDKAKKVTFSIIFRILSTDYRGKTIANCINIKNIKEINNLLDDIIHEMDTQNNCDISKYNTETILLLLTSYDLTKLEKYHLIFLEIINKLHYILRKKEFIFIIYFYMIIKSLSDKYLLIKDAEIRNTMRNLYM</sequence>
<accession>A0ABQ7HXQ0</accession>
<name>A0ABQ7HXQ0_9MICR</name>
<keyword evidence="2" id="KW-0732">Signal</keyword>
<organism evidence="3 4">
    <name type="scientific">Astathelohania contejeani</name>
    <dbReference type="NCBI Taxonomy" id="164912"/>
    <lineage>
        <taxon>Eukaryota</taxon>
        <taxon>Fungi</taxon>
        <taxon>Fungi incertae sedis</taxon>
        <taxon>Microsporidia</taxon>
        <taxon>Astathelohaniidae</taxon>
        <taxon>Astathelohania</taxon>
    </lineage>
</organism>
<evidence type="ECO:0000256" key="1">
    <source>
        <dbReference type="SAM" id="Phobius"/>
    </source>
</evidence>
<feature type="signal peptide" evidence="2">
    <location>
        <begin position="1"/>
        <end position="16"/>
    </location>
</feature>
<dbReference type="EMBL" id="SBIQ01000151">
    <property type="protein sequence ID" value="KAF7682959.1"/>
    <property type="molecule type" value="Genomic_DNA"/>
</dbReference>
<feature type="transmembrane region" description="Helical" evidence="1">
    <location>
        <begin position="414"/>
        <end position="434"/>
    </location>
</feature>
<dbReference type="Proteomes" id="UP001516464">
    <property type="component" value="Unassembled WGS sequence"/>
</dbReference>
<keyword evidence="1" id="KW-1133">Transmembrane helix</keyword>